<organism evidence="4 5">
    <name type="scientific">Zasmidium cellare</name>
    <name type="common">Wine cellar mold</name>
    <name type="synonym">Racodium cellare</name>
    <dbReference type="NCBI Taxonomy" id="395010"/>
    <lineage>
        <taxon>Eukaryota</taxon>
        <taxon>Fungi</taxon>
        <taxon>Dikarya</taxon>
        <taxon>Ascomycota</taxon>
        <taxon>Pezizomycotina</taxon>
        <taxon>Dothideomycetes</taxon>
        <taxon>Dothideomycetidae</taxon>
        <taxon>Mycosphaerellales</taxon>
        <taxon>Mycosphaerellaceae</taxon>
        <taxon>Zasmidium</taxon>
    </lineage>
</organism>
<keyword evidence="2" id="KW-0472">Membrane</keyword>
<keyword evidence="2" id="KW-1133">Transmembrane helix</keyword>
<keyword evidence="2" id="KW-0812">Transmembrane</keyword>
<feature type="compositionally biased region" description="Low complexity" evidence="1">
    <location>
        <begin position="172"/>
        <end position="183"/>
    </location>
</feature>
<dbReference type="InterPro" id="IPR050365">
    <property type="entry name" value="TIM50"/>
</dbReference>
<dbReference type="SMART" id="SM00577">
    <property type="entry name" value="CPDc"/>
    <property type="match status" value="1"/>
</dbReference>
<dbReference type="PANTHER" id="PTHR12210">
    <property type="entry name" value="DULLARD PROTEIN PHOSPHATASE"/>
    <property type="match status" value="1"/>
</dbReference>
<dbReference type="EMBL" id="JAXOVC010000003">
    <property type="protein sequence ID" value="KAK4504296.1"/>
    <property type="molecule type" value="Genomic_DNA"/>
</dbReference>
<sequence length="633" mass="69566">MLPRAALRTIQPSSLHTSHLRNGASIAGAASLSLRTYASSSSKPPRPPPPPQSSPRTAKPPPPKNFKAATGAARQTSPGTSVPKDQTWKPQDGIKMGGPAAATPSDAGPARATTGAASPVEGARPDDSSIHRETPLESEAPAPQEPIAQRVDADEPVAGSVRDQAQDKIAESEQQQQPAESQPTGPLPDLRQGIPSTFDLEFGQAKAKAAKEDAAQPELASQEEKLDLTGASQEEGQRQKDRDEREYERSAYETSVDRKRALWYNYLYASFIGVAALGGFYLARPFSKSDEIPSGLEPGDADGWAPGKMYARVRARIGSQTGYYTEPAFPKLLPEVPEGQRPPFTLVLSLEDLMIHTTWDRQNGYRTAKRPGIDYFIRYLSQYYEIVLFTSVPRAVADPVVAKLDPYHFIMWPLGREATKYENGEYVKDLSYLNRPLDKTLIIDTHAPHVKNQPENAIILPKWNGDPKDPHTKDLVALIPFLEYVANMGIDDVRPVLKSFEGKSIPEEFARREGEARKRFNEQLAEERKRKPKFSLGSVAGAMGVKGGGSMGGGMVLADGQSVAEGLAQGKMLSDQIREQGQKQYEFIEKQIRENGEQWLKDEAEEQKKMMDAQMKDMKQGALSWFGGGGKKE</sequence>
<comment type="caution">
    <text evidence="4">The sequence shown here is derived from an EMBL/GenBank/DDBJ whole genome shotgun (WGS) entry which is preliminary data.</text>
</comment>
<feature type="compositionally biased region" description="Basic and acidic residues" evidence="1">
    <location>
        <begin position="123"/>
        <end position="135"/>
    </location>
</feature>
<dbReference type="InterPro" id="IPR023214">
    <property type="entry name" value="HAD_sf"/>
</dbReference>
<evidence type="ECO:0000259" key="3">
    <source>
        <dbReference type="PROSITE" id="PS50969"/>
    </source>
</evidence>
<evidence type="ECO:0000313" key="5">
    <source>
        <dbReference type="Proteomes" id="UP001305779"/>
    </source>
</evidence>
<dbReference type="Pfam" id="PF03031">
    <property type="entry name" value="NIF"/>
    <property type="match status" value="1"/>
</dbReference>
<dbReference type="CDD" id="cd07521">
    <property type="entry name" value="HAD_FCP1-like"/>
    <property type="match status" value="1"/>
</dbReference>
<feature type="region of interest" description="Disordered" evidence="1">
    <location>
        <begin position="35"/>
        <end position="251"/>
    </location>
</feature>
<reference evidence="4 5" key="1">
    <citation type="journal article" date="2023" name="G3 (Bethesda)">
        <title>A chromosome-level genome assembly of Zasmidium syzygii isolated from banana leaves.</title>
        <authorList>
            <person name="van Westerhoven A.C."/>
            <person name="Mehrabi R."/>
            <person name="Talebi R."/>
            <person name="Steentjes M.B.F."/>
            <person name="Corcolon B."/>
            <person name="Chong P.A."/>
            <person name="Kema G.H.J."/>
            <person name="Seidl M.F."/>
        </authorList>
    </citation>
    <scope>NUCLEOTIDE SEQUENCE [LARGE SCALE GENOMIC DNA]</scope>
    <source>
        <strain evidence="4 5">P124</strain>
    </source>
</reference>
<dbReference type="SUPFAM" id="SSF56784">
    <property type="entry name" value="HAD-like"/>
    <property type="match status" value="1"/>
</dbReference>
<dbReference type="InterPro" id="IPR036412">
    <property type="entry name" value="HAD-like_sf"/>
</dbReference>
<feature type="domain" description="FCP1 homology" evidence="3">
    <location>
        <begin position="339"/>
        <end position="485"/>
    </location>
</feature>
<evidence type="ECO:0000313" key="4">
    <source>
        <dbReference type="EMBL" id="KAK4504296.1"/>
    </source>
</evidence>
<keyword evidence="5" id="KW-1185">Reference proteome</keyword>
<name>A0ABR0ESX0_ZASCE</name>
<feature type="compositionally biased region" description="Polar residues" evidence="1">
    <location>
        <begin position="73"/>
        <end position="84"/>
    </location>
</feature>
<dbReference type="Proteomes" id="UP001305779">
    <property type="component" value="Unassembled WGS sequence"/>
</dbReference>
<proteinExistence type="predicted"/>
<dbReference type="PROSITE" id="PS50969">
    <property type="entry name" value="FCP1"/>
    <property type="match status" value="1"/>
</dbReference>
<accession>A0ABR0ESX0</accession>
<protein>
    <recommendedName>
        <fullName evidence="3">FCP1 homology domain-containing protein</fullName>
    </recommendedName>
</protein>
<feature type="compositionally biased region" description="Basic and acidic residues" evidence="1">
    <location>
        <begin position="235"/>
        <end position="251"/>
    </location>
</feature>
<evidence type="ECO:0000256" key="2">
    <source>
        <dbReference type="SAM" id="Phobius"/>
    </source>
</evidence>
<feature type="compositionally biased region" description="Pro residues" evidence="1">
    <location>
        <begin position="44"/>
        <end position="64"/>
    </location>
</feature>
<feature type="transmembrane region" description="Helical" evidence="2">
    <location>
        <begin position="263"/>
        <end position="283"/>
    </location>
</feature>
<gene>
    <name evidence="4" type="ORF">PRZ48_005212</name>
</gene>
<dbReference type="InterPro" id="IPR004274">
    <property type="entry name" value="FCP1_dom"/>
</dbReference>
<dbReference type="Gene3D" id="3.40.50.1000">
    <property type="entry name" value="HAD superfamily/HAD-like"/>
    <property type="match status" value="1"/>
</dbReference>
<evidence type="ECO:0000256" key="1">
    <source>
        <dbReference type="SAM" id="MobiDB-lite"/>
    </source>
</evidence>